<evidence type="ECO:0000313" key="3">
    <source>
        <dbReference type="Proteomes" id="UP001190700"/>
    </source>
</evidence>
<dbReference type="SUPFAM" id="SSF63446">
    <property type="entry name" value="Type I dockerin domain"/>
    <property type="match status" value="1"/>
</dbReference>
<dbReference type="Proteomes" id="UP001190700">
    <property type="component" value="Unassembled WGS sequence"/>
</dbReference>
<proteinExistence type="predicted"/>
<feature type="compositionally biased region" description="Basic and acidic residues" evidence="1">
    <location>
        <begin position="452"/>
        <end position="461"/>
    </location>
</feature>
<protein>
    <submittedName>
        <fullName evidence="2">Uncharacterized protein</fullName>
    </submittedName>
</protein>
<feature type="compositionally biased region" description="Basic and acidic residues" evidence="1">
    <location>
        <begin position="428"/>
        <end position="441"/>
    </location>
</feature>
<dbReference type="GO" id="GO:0000272">
    <property type="term" value="P:polysaccharide catabolic process"/>
    <property type="evidence" value="ECO:0007669"/>
    <property type="project" value="InterPro"/>
</dbReference>
<accession>A0AAE0FXX0</accession>
<gene>
    <name evidence="2" type="ORF">CYMTET_23560</name>
</gene>
<sequence length="509" mass="55409">MSAFGFPTDFEVYSSAASGERERDKILQLFPPPSPPPVHHQADFQPPQVLLFHVDVEAVDVSEMDGHAPFSMLAVDFLSGVQRCEVIFASPSGVELKVDREATNGVPEKDFKFNAALTVPELAEPGRYEVKQAECVDGSGNYVIITPQDMRVLGFTAFSVRVHNKQTPALVAATGMPRAQPLGGPAGARWEWNFLTDANGTKCKVLGDVNGDGRFSPLDWEYLQMHNARRPDYPLADRSLCERLQMDPDLDGVIGLKDVVYLRSVLAERYAFLTQLSATLAGGCDGQLRVEAVVLSRNGTALEKGLAGVKLELSTALNSNMSVTLGTKLQPGGAPRPSRVVVEMEAEQRGLYAARAESAVNGSFVSDTIGMAVIVELEREKPDAERRAYPFHGASFPPYSTKFGFDFKPITTFLMDCEAAIRLASDTAKEVTSRATSDRRKKEVRKGSKGANRKENADTREQAAVLSIDPMQLIEALQVEQAGRSFADASKEMAVDSMDSPVWSKGVGE</sequence>
<comment type="caution">
    <text evidence="2">The sequence shown here is derived from an EMBL/GenBank/DDBJ whole genome shotgun (WGS) entry which is preliminary data.</text>
</comment>
<evidence type="ECO:0000256" key="1">
    <source>
        <dbReference type="SAM" id="MobiDB-lite"/>
    </source>
</evidence>
<dbReference type="EMBL" id="LGRX02012127">
    <property type="protein sequence ID" value="KAK3267909.1"/>
    <property type="molecule type" value="Genomic_DNA"/>
</dbReference>
<dbReference type="Gene3D" id="1.10.1330.10">
    <property type="entry name" value="Dockerin domain"/>
    <property type="match status" value="1"/>
</dbReference>
<name>A0AAE0FXX0_9CHLO</name>
<dbReference type="AlphaFoldDB" id="A0AAE0FXX0"/>
<feature type="region of interest" description="Disordered" evidence="1">
    <location>
        <begin position="428"/>
        <end position="461"/>
    </location>
</feature>
<keyword evidence="3" id="KW-1185">Reference proteome</keyword>
<evidence type="ECO:0000313" key="2">
    <source>
        <dbReference type="EMBL" id="KAK3267909.1"/>
    </source>
</evidence>
<reference evidence="2 3" key="1">
    <citation type="journal article" date="2015" name="Genome Biol. Evol.">
        <title>Comparative Genomics of a Bacterivorous Green Alga Reveals Evolutionary Causalities and Consequences of Phago-Mixotrophic Mode of Nutrition.</title>
        <authorList>
            <person name="Burns J.A."/>
            <person name="Paasch A."/>
            <person name="Narechania A."/>
            <person name="Kim E."/>
        </authorList>
    </citation>
    <scope>NUCLEOTIDE SEQUENCE [LARGE SCALE GENOMIC DNA]</scope>
    <source>
        <strain evidence="2 3">PLY_AMNH</strain>
    </source>
</reference>
<dbReference type="InterPro" id="IPR036439">
    <property type="entry name" value="Dockerin_dom_sf"/>
</dbReference>
<organism evidence="2 3">
    <name type="scientific">Cymbomonas tetramitiformis</name>
    <dbReference type="NCBI Taxonomy" id="36881"/>
    <lineage>
        <taxon>Eukaryota</taxon>
        <taxon>Viridiplantae</taxon>
        <taxon>Chlorophyta</taxon>
        <taxon>Pyramimonadophyceae</taxon>
        <taxon>Pyramimonadales</taxon>
        <taxon>Pyramimonadaceae</taxon>
        <taxon>Cymbomonas</taxon>
    </lineage>
</organism>